<dbReference type="EMBL" id="QYTW02000009">
    <property type="protein sequence ID" value="RST59716.1"/>
    <property type="molecule type" value="Genomic_DNA"/>
</dbReference>
<dbReference type="Gene3D" id="2.40.30.200">
    <property type="match status" value="1"/>
</dbReference>
<evidence type="ECO:0000313" key="3">
    <source>
        <dbReference type="EMBL" id="RST59716.1"/>
    </source>
</evidence>
<dbReference type="InterPro" id="IPR008841">
    <property type="entry name" value="Siphovirus-type_tail_N"/>
</dbReference>
<evidence type="ECO:0000259" key="2">
    <source>
        <dbReference type="Pfam" id="PF22768"/>
    </source>
</evidence>
<feature type="domain" description="Siphovirus-type tail component C-terminal" evidence="2">
    <location>
        <begin position="422"/>
        <end position="486"/>
    </location>
</feature>
<dbReference type="AlphaFoldDB" id="A0A429X8L4"/>
<dbReference type="NCBIfam" id="TIGR01633">
    <property type="entry name" value="phi3626_gp14_N"/>
    <property type="match status" value="1"/>
</dbReference>
<dbReference type="Gene3D" id="2.60.120.860">
    <property type="match status" value="1"/>
</dbReference>
<evidence type="ECO:0000259" key="1">
    <source>
        <dbReference type="Pfam" id="PF05709"/>
    </source>
</evidence>
<dbReference type="Pfam" id="PF05709">
    <property type="entry name" value="Sipho_tail"/>
    <property type="match status" value="1"/>
</dbReference>
<protein>
    <submittedName>
        <fullName evidence="3">Phage tail family protein</fullName>
    </submittedName>
</protein>
<dbReference type="RefSeq" id="WP_120119083.1">
    <property type="nucleotide sequence ID" value="NZ_QYTW02000009.1"/>
</dbReference>
<reference evidence="3 4" key="1">
    <citation type="submission" date="2018-12" db="EMBL/GenBank/DDBJ databases">
        <authorList>
            <person name="Sun L."/>
            <person name="Chen Z."/>
        </authorList>
    </citation>
    <scope>NUCLEOTIDE SEQUENCE [LARGE SCALE GENOMIC DNA]</scope>
    <source>
        <strain evidence="3 4">LMG 29736</strain>
    </source>
</reference>
<organism evidence="3 4">
    <name type="scientific">Siminovitchia terrae</name>
    <name type="common">Bacillus terrae</name>
    <dbReference type="NCBI Taxonomy" id="1914933"/>
    <lineage>
        <taxon>Bacteria</taxon>
        <taxon>Bacillati</taxon>
        <taxon>Bacillota</taxon>
        <taxon>Bacilli</taxon>
        <taxon>Bacillales</taxon>
        <taxon>Bacillaceae</taxon>
        <taxon>Siminovitchia</taxon>
    </lineage>
</organism>
<comment type="caution">
    <text evidence="3">The sequence shown here is derived from an EMBL/GenBank/DDBJ whole genome shotgun (WGS) entry which is preliminary data.</text>
</comment>
<dbReference type="OrthoDB" id="3078561at2"/>
<feature type="domain" description="Siphovirus-type tail component RIFT-related" evidence="1">
    <location>
        <begin position="16"/>
        <end position="124"/>
    </location>
</feature>
<dbReference type="InterPro" id="IPR054738">
    <property type="entry name" value="Siphovirus-type_tail_C"/>
</dbReference>
<evidence type="ECO:0000313" key="4">
    <source>
        <dbReference type="Proteomes" id="UP000287296"/>
    </source>
</evidence>
<dbReference type="Proteomes" id="UP000287296">
    <property type="component" value="Unassembled WGS sequence"/>
</dbReference>
<proteinExistence type="predicted"/>
<dbReference type="InterPro" id="IPR006520">
    <property type="entry name" value="Dit_BPSPP_N"/>
</dbReference>
<dbReference type="Pfam" id="PF22768">
    <property type="entry name" value="SPP1_Dit"/>
    <property type="match status" value="1"/>
</dbReference>
<gene>
    <name evidence="3" type="ORF">D5F11_011480</name>
</gene>
<name>A0A429X8L4_SIMTE</name>
<accession>A0A429X8L4</accession>
<sequence>MSKKSFSFNGIRKPWLHMTRGRNKPLFVPIQRNILKVPGMAGAYLQSSEIQPMEFEQPIAFIAKNDVHALQLKDELAAWLITDTPAPLEFDDEPGRTYYALVQNTIEDFERIAILRQGTIQFLCLDPYGYGPEKILTFPTDAVKIDNKGTAEADPIFELTAKKKTTFAMISNGDEVYNLVGKPADVDEQLVNEKTLIFDERGDTLSSWTSAGTAIDHMGKVTGKLVPDGTGIVVESYGTPDKDQWHGPALMKEITPVQDFEIEMRCRAETTNPKQTYRIEFYLYDEHMNVLGKMAIWDSSDKRIQYAAEGRYGPFLGSRIHYPIYSANYLKLEKHFHGMVRMRRIGKRFEFYVARLTSGAGSSGKHYDTLTKVYNDVANEYQGKLKYVQIHIGKYRGTSNANLPRINAIKAYKHTTATVDQTPYIMDAGDVLTLDHKTKDILLNGESRKDLKNFGGSFFKLKKGENMLLVSPEDTFDTRAIFQERFL</sequence>